<evidence type="ECO:0000256" key="5">
    <source>
        <dbReference type="ARBA" id="ARBA00022597"/>
    </source>
</evidence>
<dbReference type="InterPro" id="IPR054765">
    <property type="entry name" value="SLBB_dom"/>
</dbReference>
<keyword evidence="9" id="KW-0406">Ion transport</keyword>
<keyword evidence="8" id="KW-0625">Polysaccharide transport</keyword>
<protein>
    <submittedName>
        <fullName evidence="18">Polysaccharide biosynthesis/export protein</fullName>
    </submittedName>
</protein>
<evidence type="ECO:0000256" key="3">
    <source>
        <dbReference type="ARBA" id="ARBA00022448"/>
    </source>
</evidence>
<dbReference type="GO" id="GO:0046930">
    <property type="term" value="C:pore complex"/>
    <property type="evidence" value="ECO:0007669"/>
    <property type="project" value="UniProtKB-KW"/>
</dbReference>
<dbReference type="EMBL" id="CP036298">
    <property type="protein sequence ID" value="QDV26875.1"/>
    <property type="molecule type" value="Genomic_DNA"/>
</dbReference>
<keyword evidence="12" id="KW-0564">Palmitate</keyword>
<dbReference type="KEGG" id="ahel:Q31a_52540"/>
<evidence type="ECO:0000256" key="14">
    <source>
        <dbReference type="ARBA" id="ARBA00023288"/>
    </source>
</evidence>
<dbReference type="Pfam" id="PF22461">
    <property type="entry name" value="SLBB_2"/>
    <property type="match status" value="1"/>
</dbReference>
<keyword evidence="13" id="KW-0998">Cell outer membrane</keyword>
<sequence length="420" mass="46286" precursor="true">MRSKLFQVDGWQRCLTATLWCALALAPTPSLGQSGPSDAPLTGTSSGINRYSFSAHNPPPQPQVEAGRCAPCTVAVDCADTCAMGTQTWGDLHRYNFQPLAHGEHLGPIRLPSTIDYRVRVGDRIRFVYVLSRELLSDSFKLQVGDELQISSNDDDTIRLGDLVLGRGIVIQPDGMLYLPHLGQVRAAGLTIPQLRRQINLGVSDVVKKPKFDVIPISTNTLLEDIRSSVDARAGNGGQSFSDNVHPDGTLRLPKLGALTVQGMTLDELKREVNLQYRQIVSGLEVEPILDQEAQHFVFVYGKVGRPDRYQLNGPTSITQALAMAQGITVGGNRREIVIFRRAEDWRLLATRIDIKGAHLGKVPLPTDEIWLRDNDLIIVPPTPISRFDDFVDQVFTRGIYGVLPFSQIGEGFNANAFQN</sequence>
<feature type="domain" description="Polysaccharide export protein N-terminal" evidence="16">
    <location>
        <begin position="139"/>
        <end position="214"/>
    </location>
</feature>
<feature type="chain" id="PRO_5022040652" evidence="15">
    <location>
        <begin position="33"/>
        <end position="420"/>
    </location>
</feature>
<evidence type="ECO:0000259" key="16">
    <source>
        <dbReference type="Pfam" id="PF02563"/>
    </source>
</evidence>
<dbReference type="InterPro" id="IPR003715">
    <property type="entry name" value="Poly_export_N"/>
</dbReference>
<evidence type="ECO:0000256" key="4">
    <source>
        <dbReference type="ARBA" id="ARBA00022452"/>
    </source>
</evidence>
<accession>A0A518GE49</accession>
<keyword evidence="7 15" id="KW-0732">Signal</keyword>
<evidence type="ECO:0000256" key="15">
    <source>
        <dbReference type="SAM" id="SignalP"/>
    </source>
</evidence>
<evidence type="ECO:0000256" key="2">
    <source>
        <dbReference type="ARBA" id="ARBA00009450"/>
    </source>
</evidence>
<feature type="signal peptide" evidence="15">
    <location>
        <begin position="1"/>
        <end position="32"/>
    </location>
</feature>
<dbReference type="Gene3D" id="3.30.1950.10">
    <property type="entry name" value="wza like domain"/>
    <property type="match status" value="2"/>
</dbReference>
<dbReference type="PANTHER" id="PTHR33619">
    <property type="entry name" value="POLYSACCHARIDE EXPORT PROTEIN GFCE-RELATED"/>
    <property type="match status" value="1"/>
</dbReference>
<dbReference type="OrthoDB" id="233929at2"/>
<dbReference type="InterPro" id="IPR049712">
    <property type="entry name" value="Poly_export"/>
</dbReference>
<dbReference type="RefSeq" id="WP_145083394.1">
    <property type="nucleotide sequence ID" value="NZ_CP036298.1"/>
</dbReference>
<keyword evidence="3" id="KW-0813">Transport</keyword>
<dbReference type="PANTHER" id="PTHR33619:SF3">
    <property type="entry name" value="POLYSACCHARIDE EXPORT PROTEIN GFCE-RELATED"/>
    <property type="match status" value="1"/>
</dbReference>
<evidence type="ECO:0000256" key="10">
    <source>
        <dbReference type="ARBA" id="ARBA00023114"/>
    </source>
</evidence>
<feature type="domain" description="SLBB" evidence="17">
    <location>
        <begin position="298"/>
        <end position="380"/>
    </location>
</feature>
<evidence type="ECO:0000313" key="19">
    <source>
        <dbReference type="Proteomes" id="UP000318017"/>
    </source>
</evidence>
<evidence type="ECO:0000256" key="1">
    <source>
        <dbReference type="ARBA" id="ARBA00004571"/>
    </source>
</evidence>
<dbReference type="AlphaFoldDB" id="A0A518GE49"/>
<evidence type="ECO:0000256" key="12">
    <source>
        <dbReference type="ARBA" id="ARBA00023139"/>
    </source>
</evidence>
<reference evidence="18 19" key="1">
    <citation type="submission" date="2019-02" db="EMBL/GenBank/DDBJ databases">
        <title>Deep-cultivation of Planctomycetes and their phenomic and genomic characterization uncovers novel biology.</title>
        <authorList>
            <person name="Wiegand S."/>
            <person name="Jogler M."/>
            <person name="Boedeker C."/>
            <person name="Pinto D."/>
            <person name="Vollmers J."/>
            <person name="Rivas-Marin E."/>
            <person name="Kohn T."/>
            <person name="Peeters S.H."/>
            <person name="Heuer A."/>
            <person name="Rast P."/>
            <person name="Oberbeckmann S."/>
            <person name="Bunk B."/>
            <person name="Jeske O."/>
            <person name="Meyerdierks A."/>
            <person name="Storesund J.E."/>
            <person name="Kallscheuer N."/>
            <person name="Luecker S."/>
            <person name="Lage O.M."/>
            <person name="Pohl T."/>
            <person name="Merkel B.J."/>
            <person name="Hornburger P."/>
            <person name="Mueller R.-W."/>
            <person name="Bruemmer F."/>
            <person name="Labrenz M."/>
            <person name="Spormann A.M."/>
            <person name="Op den Camp H."/>
            <person name="Overmann J."/>
            <person name="Amann R."/>
            <person name="Jetten M.S.M."/>
            <person name="Mascher T."/>
            <person name="Medema M.H."/>
            <person name="Devos D.P."/>
            <person name="Kaster A.-K."/>
            <person name="Ovreas L."/>
            <person name="Rohde M."/>
            <person name="Galperin M.Y."/>
            <person name="Jogler C."/>
        </authorList>
    </citation>
    <scope>NUCLEOTIDE SEQUENCE [LARGE SCALE GENOMIC DNA]</scope>
    <source>
        <strain evidence="18 19">Q31a</strain>
    </source>
</reference>
<keyword evidence="5" id="KW-0762">Sugar transport</keyword>
<evidence type="ECO:0000256" key="9">
    <source>
        <dbReference type="ARBA" id="ARBA00023065"/>
    </source>
</evidence>
<name>A0A518GE49_9BACT</name>
<keyword evidence="4" id="KW-1134">Transmembrane beta strand</keyword>
<evidence type="ECO:0000256" key="7">
    <source>
        <dbReference type="ARBA" id="ARBA00022729"/>
    </source>
</evidence>
<comment type="subcellular location">
    <subcellularLocation>
        <location evidence="1">Cell outer membrane</location>
        <topology evidence="1">Multi-pass membrane protein</topology>
    </subcellularLocation>
</comment>
<keyword evidence="11" id="KW-0472">Membrane</keyword>
<keyword evidence="14" id="KW-0449">Lipoprotein</keyword>
<comment type="similarity">
    <text evidence="2">Belongs to the BexD/CtrA/VexA family.</text>
</comment>
<dbReference type="GO" id="GO:0015288">
    <property type="term" value="F:porin activity"/>
    <property type="evidence" value="ECO:0007669"/>
    <property type="project" value="UniProtKB-KW"/>
</dbReference>
<evidence type="ECO:0000256" key="6">
    <source>
        <dbReference type="ARBA" id="ARBA00022692"/>
    </source>
</evidence>
<evidence type="ECO:0000259" key="17">
    <source>
        <dbReference type="Pfam" id="PF22461"/>
    </source>
</evidence>
<dbReference type="GO" id="GO:0006811">
    <property type="term" value="P:monoatomic ion transport"/>
    <property type="evidence" value="ECO:0007669"/>
    <property type="project" value="UniProtKB-KW"/>
</dbReference>
<proteinExistence type="inferred from homology"/>
<organism evidence="18 19">
    <name type="scientific">Aureliella helgolandensis</name>
    <dbReference type="NCBI Taxonomy" id="2527968"/>
    <lineage>
        <taxon>Bacteria</taxon>
        <taxon>Pseudomonadati</taxon>
        <taxon>Planctomycetota</taxon>
        <taxon>Planctomycetia</taxon>
        <taxon>Pirellulales</taxon>
        <taxon>Pirellulaceae</taxon>
        <taxon>Aureliella</taxon>
    </lineage>
</organism>
<dbReference type="GO" id="GO:0015159">
    <property type="term" value="F:polysaccharide transmembrane transporter activity"/>
    <property type="evidence" value="ECO:0007669"/>
    <property type="project" value="InterPro"/>
</dbReference>
<evidence type="ECO:0000256" key="11">
    <source>
        <dbReference type="ARBA" id="ARBA00023136"/>
    </source>
</evidence>
<evidence type="ECO:0000313" key="18">
    <source>
        <dbReference type="EMBL" id="QDV26875.1"/>
    </source>
</evidence>
<keyword evidence="19" id="KW-1185">Reference proteome</keyword>
<evidence type="ECO:0000256" key="13">
    <source>
        <dbReference type="ARBA" id="ARBA00023237"/>
    </source>
</evidence>
<dbReference type="Gene3D" id="3.10.560.10">
    <property type="entry name" value="Outer membrane lipoprotein wza domain like"/>
    <property type="match status" value="1"/>
</dbReference>
<dbReference type="GO" id="GO:0009279">
    <property type="term" value="C:cell outer membrane"/>
    <property type="evidence" value="ECO:0007669"/>
    <property type="project" value="UniProtKB-SubCell"/>
</dbReference>
<keyword evidence="6" id="KW-0812">Transmembrane</keyword>
<evidence type="ECO:0000256" key="8">
    <source>
        <dbReference type="ARBA" id="ARBA00023047"/>
    </source>
</evidence>
<dbReference type="Pfam" id="PF02563">
    <property type="entry name" value="Poly_export"/>
    <property type="match status" value="1"/>
</dbReference>
<gene>
    <name evidence="18" type="ORF">Q31a_52540</name>
</gene>
<dbReference type="Proteomes" id="UP000318017">
    <property type="component" value="Chromosome"/>
</dbReference>
<keyword evidence="10" id="KW-0626">Porin</keyword>